<proteinExistence type="inferred from homology"/>
<dbReference type="HAMAP" id="MF_00161">
    <property type="entry name" value="LspA"/>
    <property type="match status" value="1"/>
</dbReference>
<comment type="function">
    <text evidence="9 10">This protein specifically catalyzes the removal of signal peptides from prolipoproteins.</text>
</comment>
<evidence type="ECO:0000256" key="11">
    <source>
        <dbReference type="RuleBase" id="RU004181"/>
    </source>
</evidence>
<feature type="active site" evidence="9">
    <location>
        <position position="127"/>
    </location>
</feature>
<keyword evidence="7 9" id="KW-1133">Transmembrane helix</keyword>
<dbReference type="Proteomes" id="UP001597196">
    <property type="component" value="Unassembled WGS sequence"/>
</dbReference>
<feature type="transmembrane region" description="Helical" evidence="9">
    <location>
        <begin position="59"/>
        <end position="76"/>
    </location>
</feature>
<keyword evidence="5 9" id="KW-0064">Aspartyl protease</keyword>
<dbReference type="EC" id="3.4.23.36" evidence="9"/>
<dbReference type="PANTHER" id="PTHR33695:SF1">
    <property type="entry name" value="LIPOPROTEIN SIGNAL PEPTIDASE"/>
    <property type="match status" value="1"/>
</dbReference>
<feature type="active site" evidence="9">
    <location>
        <position position="111"/>
    </location>
</feature>
<evidence type="ECO:0000256" key="1">
    <source>
        <dbReference type="ARBA" id="ARBA00006139"/>
    </source>
</evidence>
<comment type="caution">
    <text evidence="12">The sequence shown here is derived from an EMBL/GenBank/DDBJ whole genome shotgun (WGS) entry which is preliminary data.</text>
</comment>
<dbReference type="PRINTS" id="PR00781">
    <property type="entry name" value="LIPOSIGPTASE"/>
</dbReference>
<dbReference type="EMBL" id="JBHTOC010000001">
    <property type="protein sequence ID" value="MFD1428749.1"/>
    <property type="molecule type" value="Genomic_DNA"/>
</dbReference>
<evidence type="ECO:0000256" key="2">
    <source>
        <dbReference type="ARBA" id="ARBA00022475"/>
    </source>
</evidence>
<evidence type="ECO:0000256" key="5">
    <source>
        <dbReference type="ARBA" id="ARBA00022750"/>
    </source>
</evidence>
<gene>
    <name evidence="9 12" type="primary">lspA</name>
    <name evidence="12" type="ORF">ACFQ4P_00625</name>
</gene>
<dbReference type="GO" id="GO:0004190">
    <property type="term" value="F:aspartic-type endopeptidase activity"/>
    <property type="evidence" value="ECO:0007669"/>
    <property type="project" value="UniProtKB-EC"/>
</dbReference>
<sequence length="153" mass="17211">MLIYLILAVVLIAADQLIKAWVVAHIALGATQPFIPGILSLTHIHNNGAAFSILEGKQWFFYIITVVALVVVAALWRDSKGAPWYRLGLTLIFAGAIGNFIDRVRLKYVVDMFQFDFMNFAISNFADWCLTVGVVIVVIYLLFFDKGDSKRKR</sequence>
<evidence type="ECO:0000256" key="6">
    <source>
        <dbReference type="ARBA" id="ARBA00022801"/>
    </source>
</evidence>
<dbReference type="PROSITE" id="PS00855">
    <property type="entry name" value="SPASE_II"/>
    <property type="match status" value="1"/>
</dbReference>
<protein>
    <recommendedName>
        <fullName evidence="9">Lipoprotein signal peptidase</fullName>
        <ecNumber evidence="9">3.4.23.36</ecNumber>
    </recommendedName>
    <alternativeName>
        <fullName evidence="9">Prolipoprotein signal peptidase</fullName>
    </alternativeName>
    <alternativeName>
        <fullName evidence="9">Signal peptidase II</fullName>
        <shortName evidence="9">SPase II</shortName>
    </alternativeName>
</protein>
<feature type="transmembrane region" description="Helical" evidence="9">
    <location>
        <begin position="83"/>
        <end position="101"/>
    </location>
</feature>
<keyword evidence="13" id="KW-1185">Reference proteome</keyword>
<dbReference type="PANTHER" id="PTHR33695">
    <property type="entry name" value="LIPOPROTEIN SIGNAL PEPTIDASE"/>
    <property type="match status" value="1"/>
</dbReference>
<organism evidence="12 13">
    <name type="scientific">Lacticaseibacillus mingshuiensis</name>
    <dbReference type="NCBI Taxonomy" id="2799574"/>
    <lineage>
        <taxon>Bacteria</taxon>
        <taxon>Bacillati</taxon>
        <taxon>Bacillota</taxon>
        <taxon>Bacilli</taxon>
        <taxon>Lactobacillales</taxon>
        <taxon>Lactobacillaceae</taxon>
        <taxon>Lacticaseibacillus</taxon>
    </lineage>
</organism>
<evidence type="ECO:0000256" key="4">
    <source>
        <dbReference type="ARBA" id="ARBA00022692"/>
    </source>
</evidence>
<comment type="subcellular location">
    <subcellularLocation>
        <location evidence="9">Cell membrane</location>
        <topology evidence="9">Multi-pass membrane protein</topology>
    </subcellularLocation>
</comment>
<dbReference type="InterPro" id="IPR001872">
    <property type="entry name" value="Peptidase_A8"/>
</dbReference>
<name>A0ABW4CF93_9LACO</name>
<evidence type="ECO:0000313" key="12">
    <source>
        <dbReference type="EMBL" id="MFD1428749.1"/>
    </source>
</evidence>
<keyword evidence="8 9" id="KW-0472">Membrane</keyword>
<comment type="caution">
    <text evidence="9">Lacks conserved residue(s) required for the propagation of feature annotation.</text>
</comment>
<evidence type="ECO:0000256" key="8">
    <source>
        <dbReference type="ARBA" id="ARBA00023136"/>
    </source>
</evidence>
<dbReference type="Pfam" id="PF01252">
    <property type="entry name" value="Peptidase_A8"/>
    <property type="match status" value="1"/>
</dbReference>
<dbReference type="RefSeq" id="WP_125696477.1">
    <property type="nucleotide sequence ID" value="NZ_BOLQ01000001.1"/>
</dbReference>
<accession>A0ABW4CF93</accession>
<comment type="catalytic activity">
    <reaction evidence="9 10">
        <text>Release of signal peptides from bacterial membrane prolipoproteins. Hydrolyzes -Xaa-Yaa-Zaa-|-(S,diacylglyceryl)Cys-, in which Xaa is hydrophobic (preferably Leu), and Yaa (Ala or Ser) and Zaa (Gly or Ala) have small, neutral side chains.</text>
        <dbReference type="EC" id="3.4.23.36"/>
    </reaction>
</comment>
<feature type="transmembrane region" description="Helical" evidence="9">
    <location>
        <begin position="121"/>
        <end position="143"/>
    </location>
</feature>
<keyword evidence="4 9" id="KW-0812">Transmembrane</keyword>
<comment type="similarity">
    <text evidence="1 9 11">Belongs to the peptidase A8 family.</text>
</comment>
<evidence type="ECO:0000313" key="13">
    <source>
        <dbReference type="Proteomes" id="UP001597196"/>
    </source>
</evidence>
<dbReference type="NCBIfam" id="TIGR00077">
    <property type="entry name" value="lspA"/>
    <property type="match status" value="1"/>
</dbReference>
<evidence type="ECO:0000256" key="10">
    <source>
        <dbReference type="RuleBase" id="RU000594"/>
    </source>
</evidence>
<keyword evidence="3 9" id="KW-0645">Protease</keyword>
<comment type="pathway">
    <text evidence="9">Protein modification; lipoprotein biosynthesis (signal peptide cleavage).</text>
</comment>
<reference evidence="13" key="1">
    <citation type="journal article" date="2019" name="Int. J. Syst. Evol. Microbiol.">
        <title>The Global Catalogue of Microorganisms (GCM) 10K type strain sequencing project: providing services to taxonomists for standard genome sequencing and annotation.</title>
        <authorList>
            <consortium name="The Broad Institute Genomics Platform"/>
            <consortium name="The Broad Institute Genome Sequencing Center for Infectious Disease"/>
            <person name="Wu L."/>
            <person name="Ma J."/>
        </authorList>
    </citation>
    <scope>NUCLEOTIDE SEQUENCE [LARGE SCALE GENOMIC DNA]</scope>
    <source>
        <strain evidence="13">CCM 8980</strain>
    </source>
</reference>
<evidence type="ECO:0000256" key="7">
    <source>
        <dbReference type="ARBA" id="ARBA00022989"/>
    </source>
</evidence>
<evidence type="ECO:0000256" key="3">
    <source>
        <dbReference type="ARBA" id="ARBA00022670"/>
    </source>
</evidence>
<evidence type="ECO:0000256" key="9">
    <source>
        <dbReference type="HAMAP-Rule" id="MF_00161"/>
    </source>
</evidence>
<keyword evidence="2 9" id="KW-1003">Cell membrane</keyword>
<keyword evidence="6 9" id="KW-0378">Hydrolase</keyword>